<organism evidence="7 8">
    <name type="scientific">Actinomadura montaniterrae</name>
    <dbReference type="NCBI Taxonomy" id="1803903"/>
    <lineage>
        <taxon>Bacteria</taxon>
        <taxon>Bacillati</taxon>
        <taxon>Actinomycetota</taxon>
        <taxon>Actinomycetes</taxon>
        <taxon>Streptosporangiales</taxon>
        <taxon>Thermomonosporaceae</taxon>
        <taxon>Actinomadura</taxon>
    </lineage>
</organism>
<accession>A0A6L3W7Q0</accession>
<evidence type="ECO:0000259" key="4">
    <source>
        <dbReference type="Pfam" id="PF00703"/>
    </source>
</evidence>
<proteinExistence type="inferred from homology"/>
<dbReference type="InterPro" id="IPR036156">
    <property type="entry name" value="Beta-gal/glucu_dom_sf"/>
</dbReference>
<keyword evidence="3" id="KW-0326">Glycosidase</keyword>
<dbReference type="Proteomes" id="UP000483004">
    <property type="component" value="Unassembled WGS sequence"/>
</dbReference>
<dbReference type="SUPFAM" id="SSF49303">
    <property type="entry name" value="beta-Galactosidase/glucuronidase domain"/>
    <property type="match status" value="3"/>
</dbReference>
<dbReference type="InterPro" id="IPR041351">
    <property type="entry name" value="Ig_GlcNase"/>
</dbReference>
<dbReference type="SUPFAM" id="SSF49785">
    <property type="entry name" value="Galactose-binding domain-like"/>
    <property type="match status" value="1"/>
</dbReference>
<evidence type="ECO:0000256" key="2">
    <source>
        <dbReference type="ARBA" id="ARBA00022801"/>
    </source>
</evidence>
<name>A0A6L3W7Q0_9ACTN</name>
<dbReference type="Gene3D" id="3.20.20.80">
    <property type="entry name" value="Glycosidases"/>
    <property type="match status" value="1"/>
</dbReference>
<feature type="domain" description="Beta-mannosidase-like galactose-binding" evidence="6">
    <location>
        <begin position="83"/>
        <end position="200"/>
    </location>
</feature>
<dbReference type="Pfam" id="PF18368">
    <property type="entry name" value="Ig_GlcNase"/>
    <property type="match status" value="1"/>
</dbReference>
<protein>
    <submittedName>
        <fullName evidence="7">Beta-mannosidase</fullName>
    </submittedName>
</protein>
<feature type="domain" description="Exo-beta-D-glucosaminidase Ig-fold" evidence="5">
    <location>
        <begin position="823"/>
        <end position="931"/>
    </location>
</feature>
<keyword evidence="8" id="KW-1185">Reference proteome</keyword>
<dbReference type="InterPro" id="IPR008979">
    <property type="entry name" value="Galactose-bd-like_sf"/>
</dbReference>
<dbReference type="Gene3D" id="2.60.120.260">
    <property type="entry name" value="Galactose-binding domain-like"/>
    <property type="match status" value="1"/>
</dbReference>
<dbReference type="PANTHER" id="PTHR43536">
    <property type="entry name" value="MANNOSYLGLYCOPROTEIN ENDO-BETA-MANNOSIDASE"/>
    <property type="match status" value="1"/>
</dbReference>
<evidence type="ECO:0000256" key="1">
    <source>
        <dbReference type="ARBA" id="ARBA00007401"/>
    </source>
</evidence>
<dbReference type="InterPro" id="IPR054593">
    <property type="entry name" value="Beta-mannosidase-like_N2"/>
</dbReference>
<dbReference type="SUPFAM" id="SSF51445">
    <property type="entry name" value="(Trans)glycosidases"/>
    <property type="match status" value="1"/>
</dbReference>
<evidence type="ECO:0000256" key="3">
    <source>
        <dbReference type="ARBA" id="ARBA00023295"/>
    </source>
</evidence>
<dbReference type="InterPro" id="IPR006102">
    <property type="entry name" value="Ig-like_GH2"/>
</dbReference>
<feature type="domain" description="Glycoside hydrolase family 2 immunoglobulin-like beta-sandwich" evidence="4">
    <location>
        <begin position="237"/>
        <end position="347"/>
    </location>
</feature>
<dbReference type="PANTHER" id="PTHR43536:SF1">
    <property type="entry name" value="MANNOSYLGLYCOPROTEIN ENDO-BETA-MANNOSIDASE"/>
    <property type="match status" value="1"/>
</dbReference>
<dbReference type="GO" id="GO:0004553">
    <property type="term" value="F:hydrolase activity, hydrolyzing O-glycosyl compounds"/>
    <property type="evidence" value="ECO:0007669"/>
    <property type="project" value="InterPro"/>
</dbReference>
<comment type="similarity">
    <text evidence="1">Belongs to the glycosyl hydrolase 2 family.</text>
</comment>
<reference evidence="7 8" key="1">
    <citation type="submission" date="2019-09" db="EMBL/GenBank/DDBJ databases">
        <title>Actinomadura physcomitrii sp. nov., a novel actinomycete isolated from moss [Physcomitrium sphaericum (Ludw) Fuernr].</title>
        <authorList>
            <person name="Liu C."/>
            <person name="Zhuang X."/>
        </authorList>
    </citation>
    <scope>NUCLEOTIDE SEQUENCE [LARGE SCALE GENOMIC DNA]</scope>
    <source>
        <strain evidence="7 8">CYP1-1B</strain>
    </source>
</reference>
<evidence type="ECO:0000259" key="5">
    <source>
        <dbReference type="Pfam" id="PF18368"/>
    </source>
</evidence>
<evidence type="ECO:0000259" key="6">
    <source>
        <dbReference type="Pfam" id="PF22666"/>
    </source>
</evidence>
<dbReference type="EMBL" id="WBMR01000009">
    <property type="protein sequence ID" value="KAB2387987.1"/>
    <property type="molecule type" value="Genomic_DNA"/>
</dbReference>
<dbReference type="InterPro" id="IPR017853">
    <property type="entry name" value="GH"/>
</dbReference>
<dbReference type="Pfam" id="PF22666">
    <property type="entry name" value="Glyco_hydro_2_N2"/>
    <property type="match status" value="1"/>
</dbReference>
<dbReference type="OrthoDB" id="9803863at2"/>
<evidence type="ECO:0000313" key="7">
    <source>
        <dbReference type="EMBL" id="KAB2387987.1"/>
    </source>
</evidence>
<comment type="caution">
    <text evidence="7">The sequence shown here is derived from an EMBL/GenBank/DDBJ whole genome shotgun (WGS) entry which is preliminary data.</text>
</comment>
<dbReference type="InterPro" id="IPR043534">
    <property type="entry name" value="EBDG/EBM"/>
</dbReference>
<gene>
    <name evidence="7" type="ORF">F9B16_05305</name>
</gene>
<keyword evidence="2" id="KW-0378">Hydrolase</keyword>
<dbReference type="InterPro" id="IPR013783">
    <property type="entry name" value="Ig-like_fold"/>
</dbReference>
<dbReference type="RefSeq" id="WP_151538698.1">
    <property type="nucleotide sequence ID" value="NZ_WBMR01000009.1"/>
</dbReference>
<dbReference type="AlphaFoldDB" id="A0A6L3W7Q0"/>
<dbReference type="Gene3D" id="2.60.40.10">
    <property type="entry name" value="Immunoglobulins"/>
    <property type="match status" value="3"/>
</dbReference>
<sequence>MTTQPTAEAPMSKPGRPPAALAACAVLAIAAPPYAVSGTAQGRAEPAVLAPPGEDGASELVRGWRIQSSAVAGSDGARISRPGYRASGWLPIGRPETLMAGLLENGRYPRAFFSDRLRSVPARRFAVNWWYRDEVTLHARRGGRTFLIMDGVSGTADLWLNGARIDGRARLQGSYSRFEYDVTRYVRDGANAIALDVAPNKAKTYLTGSRLDWNPAAPDQGTGLDRPPKIVQDGPVSLRDVHVVQRNARDFSRSDLTVKALLRNNTGTARRAEFAGAVGRGARRLPFRTAVTLPPHAVRPVALGLRLDHPDVWWPYRLGGQPLYRLAAHVRTGGRESGRYAEDFGIRTVTSSLTRAVPGRTHVPHGYRRFEINGVPLVIRGGGWSPDMFLRYSSGNVRDQLAYVRNLGLNALRFEGNFPPDDMFRQMDRAGVLAMTGWQCCDRWEDPYAKWGKELQDSAAVQAAAVARRLRDHPSVFTFFQGSDAAPDAAKESVYVPAFEAADWGTPQIASAEDKASPRLGPSGAKEGPYNYVPPVYWWSNGRETAAVHDPAYTNAGSAWGFDTETSAGNTVPTQDSLDRFLTPEDQAAIWDPATARGPRSGRDLFHVYAYNDYTRTARMGQYNTPLWHRYGPWSDMASYQRIAQMGGYEAARAQFEAYLGNSKDPANPSTGVIYWMMNKAWPSLQWNLYNQDFDQPGVYFGAKKAGEPVHIMYDYASGAVKVANLTGRRQTGLAARARLIDLDGSVKRTSRVAVSALATQDVRTVAAARAPKGISRTYFLELTLTRRGATVSRNVYWLSTKPDAVDWKNTLGKGSGAAFRPDGYADLTGLRRLPRAAVRASAATRRDGADLVTTVTITAIGTAPAVFTRADVRRGAPGGRPLPGDDQVLPIRWDDNDVTLWPGRSQTLTARYRAADLRGAVPVVSLAGTNLPARTVPAAPRT</sequence>
<evidence type="ECO:0000313" key="8">
    <source>
        <dbReference type="Proteomes" id="UP000483004"/>
    </source>
</evidence>
<dbReference type="GO" id="GO:0005975">
    <property type="term" value="P:carbohydrate metabolic process"/>
    <property type="evidence" value="ECO:0007669"/>
    <property type="project" value="InterPro"/>
</dbReference>
<dbReference type="Pfam" id="PF00703">
    <property type="entry name" value="Glyco_hydro_2"/>
    <property type="match status" value="1"/>
</dbReference>